<dbReference type="UniPathway" id="UPA00704">
    <property type="reaction ID" value="UER00715"/>
</dbReference>
<reference evidence="11" key="3">
    <citation type="submission" date="2020-04" db="EMBL/GenBank/DDBJ databases">
        <authorList>
            <person name="Tanveer F."/>
            <person name="Xie Y."/>
            <person name="Shinwari Z.K."/>
        </authorList>
    </citation>
    <scope>NUCLEOTIDE SEQUENCE</scope>
    <source>
        <strain evidence="11">MOSEL-ME25</strain>
    </source>
</reference>
<evidence type="ECO:0000313" key="12">
    <source>
        <dbReference type="Proteomes" id="UP000031546"/>
    </source>
</evidence>
<evidence type="ECO:0000313" key="10">
    <source>
        <dbReference type="EMBL" id="KIH71801.1"/>
    </source>
</evidence>
<sequence>MIYTVTFNPSVDYIVRLDALEIGALNRTSDTAKYAGGKGINVSRILNALEVPSTALGFAGGFTGSFIEEALQTQGIHHDFIKVAGDTRINIKLKTGEETEINAAGPMIDTSDIDRLKDQLSKLTTEDHVVFAGSVPSGHDDLYANLARLLESKGVEFTIDAEGDKLTSTLEHGPYLIKPNLFELEGITGRKPSSKAEMIEAAASLLDLGAKNILLTLGSDGALFINPEHRYYIPSPAGTLKNSVGAGDSTVAGFISRKGHPLTEQLRYAIACGSATAFSDDLATRGDIEDLLEKIEIHTIEEVK</sequence>
<evidence type="ECO:0000256" key="1">
    <source>
        <dbReference type="ARBA" id="ARBA00005380"/>
    </source>
</evidence>
<dbReference type="PANTHER" id="PTHR46566:SF1">
    <property type="entry name" value="1-PHOSPHOFRUCTOKINASE"/>
    <property type="match status" value="1"/>
</dbReference>
<dbReference type="Gene3D" id="3.40.1190.20">
    <property type="match status" value="1"/>
</dbReference>
<evidence type="ECO:0000256" key="5">
    <source>
        <dbReference type="ARBA" id="ARBA00022840"/>
    </source>
</evidence>
<dbReference type="GO" id="GO:0005524">
    <property type="term" value="F:ATP binding"/>
    <property type="evidence" value="ECO:0007669"/>
    <property type="project" value="UniProtKB-UniRule"/>
</dbReference>
<dbReference type="InterPro" id="IPR029056">
    <property type="entry name" value="Ribokinase-like"/>
</dbReference>
<protein>
    <recommendedName>
        <fullName evidence="7">Tagatose-6-phosphate kinase</fullName>
        <ecNumber evidence="7">2.7.1.144</ecNumber>
    </recommendedName>
</protein>
<comment type="similarity">
    <text evidence="7">Belongs to the carbohydrate kinase PfkB family. LacC subfamily.</text>
</comment>
<dbReference type="GO" id="GO:0009024">
    <property type="term" value="F:tagatose-6-phosphate kinase activity"/>
    <property type="evidence" value="ECO:0007669"/>
    <property type="project" value="UniProtKB-EC"/>
</dbReference>
<name>A0A0C2HQJ8_9STAP</name>
<dbReference type="InterPro" id="IPR011611">
    <property type="entry name" value="PfkB_dom"/>
</dbReference>
<dbReference type="SUPFAM" id="SSF53613">
    <property type="entry name" value="Ribokinase-like"/>
    <property type="match status" value="1"/>
</dbReference>
<dbReference type="PIRSF" id="PIRSF000535">
    <property type="entry name" value="1PFK/6PFK/LacC"/>
    <property type="match status" value="1"/>
</dbReference>
<evidence type="ECO:0000313" key="11">
    <source>
        <dbReference type="EMBL" id="MDB0578932.1"/>
    </source>
</evidence>
<keyword evidence="13" id="KW-1185">Reference proteome</keyword>
<dbReference type="EMBL" id="JABEVU030000001">
    <property type="protein sequence ID" value="MDB0578932.1"/>
    <property type="molecule type" value="Genomic_DNA"/>
</dbReference>
<reference evidence="10 12" key="1">
    <citation type="submission" date="2015-01" db="EMBL/GenBank/DDBJ databases">
        <title>Genome sequences of high lactate-tolerant strain Salinicoccus roseus W12 with industrial interest.</title>
        <authorList>
            <person name="Wang H."/>
            <person name="Yu B."/>
        </authorList>
    </citation>
    <scope>NUCLEOTIDE SEQUENCE [LARGE SCALE GENOMIC DNA]</scope>
    <source>
        <strain evidence="10 12">W12</strain>
    </source>
</reference>
<keyword evidence="5 7" id="KW-0067">ATP-binding</keyword>
<accession>A0A0C2HQJ8</accession>
<reference evidence="13" key="2">
    <citation type="submission" date="2020-04" db="EMBL/GenBank/DDBJ databases">
        <title>Genome analysis and biological profiling of marine Cellulosimicrobium funkei MOSEL-ME6.</title>
        <authorList>
            <person name="Tanveer F."/>
            <person name="Xie Y."/>
            <person name="Shinwari Z.K."/>
        </authorList>
    </citation>
    <scope>NUCLEOTIDE SEQUENCE [LARGE SCALE GENOMIC DNA]</scope>
    <source>
        <strain evidence="13">MOSEL-ME25</strain>
    </source>
</reference>
<dbReference type="InterPro" id="IPR002173">
    <property type="entry name" value="Carboh/pur_kinase_PfkB_CS"/>
</dbReference>
<comment type="function">
    <text evidence="8">Catalyzes the ATP-dependent phosphorylation of fructose-l-phosphate to fructose-l,6-bisphosphate.</text>
</comment>
<evidence type="ECO:0000256" key="4">
    <source>
        <dbReference type="ARBA" id="ARBA00022777"/>
    </source>
</evidence>
<dbReference type="RefSeq" id="WP_040104578.1">
    <property type="nucleotide sequence ID" value="NZ_BMCA01000001.1"/>
</dbReference>
<gene>
    <name evidence="11" type="primary">pfkB</name>
    <name evidence="11" type="ORF">F7P68_0000085</name>
    <name evidence="10" type="ORF">SN16_00085</name>
</gene>
<dbReference type="EC" id="2.7.1.144" evidence="7"/>
<evidence type="ECO:0000313" key="13">
    <source>
        <dbReference type="Proteomes" id="UP000527860"/>
    </source>
</evidence>
<dbReference type="PANTHER" id="PTHR46566">
    <property type="entry name" value="1-PHOSPHOFRUCTOKINASE-RELATED"/>
    <property type="match status" value="1"/>
</dbReference>
<evidence type="ECO:0000256" key="8">
    <source>
        <dbReference type="RuleBase" id="RU369061"/>
    </source>
</evidence>
<comment type="pathway">
    <text evidence="7">Carbohydrate metabolism; D-tagatose 6-phosphate degradation; D-glyceraldehyde 3-phosphate and glycerone phosphate from D-tagatose 6-phosphate: step 1/2.</text>
</comment>
<evidence type="ECO:0000256" key="7">
    <source>
        <dbReference type="PIRNR" id="PIRNR000535"/>
    </source>
</evidence>
<evidence type="ECO:0000259" key="9">
    <source>
        <dbReference type="Pfam" id="PF00294"/>
    </source>
</evidence>
<dbReference type="GO" id="GO:0016052">
    <property type="term" value="P:carbohydrate catabolic process"/>
    <property type="evidence" value="ECO:0007669"/>
    <property type="project" value="UniProtKB-ARBA"/>
</dbReference>
<proteinExistence type="inferred from homology"/>
<dbReference type="GO" id="GO:0005988">
    <property type="term" value="P:lactose metabolic process"/>
    <property type="evidence" value="ECO:0007669"/>
    <property type="project" value="UniProtKB-KW"/>
</dbReference>
<keyword evidence="3 7" id="KW-0547">Nucleotide-binding</keyword>
<comment type="catalytic activity">
    <reaction evidence="6 8">
        <text>beta-D-fructose 1-phosphate + ATP = beta-D-fructose 1,6-bisphosphate + ADP + H(+)</text>
        <dbReference type="Rhea" id="RHEA:14213"/>
        <dbReference type="ChEBI" id="CHEBI:15378"/>
        <dbReference type="ChEBI" id="CHEBI:30616"/>
        <dbReference type="ChEBI" id="CHEBI:32966"/>
        <dbReference type="ChEBI" id="CHEBI:138881"/>
        <dbReference type="ChEBI" id="CHEBI:456216"/>
        <dbReference type="EC" id="2.7.1.56"/>
    </reaction>
</comment>
<dbReference type="OrthoDB" id="9801219at2"/>
<dbReference type="CDD" id="cd01164">
    <property type="entry name" value="FruK_PfkB_like"/>
    <property type="match status" value="1"/>
</dbReference>
<keyword evidence="2 7" id="KW-0808">Transferase</keyword>
<dbReference type="GO" id="GO:0005829">
    <property type="term" value="C:cytosol"/>
    <property type="evidence" value="ECO:0007669"/>
    <property type="project" value="TreeGrafter"/>
</dbReference>
<dbReference type="GO" id="GO:2001059">
    <property type="term" value="P:D-tagatose 6-phosphate catabolic process"/>
    <property type="evidence" value="ECO:0007669"/>
    <property type="project" value="UniProtKB-UniPathway"/>
</dbReference>
<dbReference type="GO" id="GO:0044281">
    <property type="term" value="P:small molecule metabolic process"/>
    <property type="evidence" value="ECO:0007669"/>
    <property type="project" value="UniProtKB-ARBA"/>
</dbReference>
<reference evidence="11 13" key="4">
    <citation type="submission" date="2022-12" db="EMBL/GenBank/DDBJ databases">
        <title>Genome analysis and biological profiling of marine Salinicoccus roseus MOSEL-ME25.</title>
        <authorList>
            <person name="Mirza F.T."/>
            <person name="Xie Y."/>
            <person name="Shinwari Z.K."/>
        </authorList>
    </citation>
    <scope>NUCLEOTIDE SEQUENCE [LARGE SCALE GENOMIC DNA]</scope>
    <source>
        <strain evidence="11 13">MOSEL-ME25</strain>
    </source>
</reference>
<dbReference type="Proteomes" id="UP000527860">
    <property type="component" value="Unassembled WGS sequence"/>
</dbReference>
<dbReference type="InterPro" id="IPR022463">
    <property type="entry name" value="1-PFruKinase"/>
</dbReference>
<keyword evidence="7" id="KW-0423">Lactose metabolism</keyword>
<keyword evidence="4 8" id="KW-0418">Kinase</keyword>
<organism evidence="10 12">
    <name type="scientific">Salinicoccus roseus</name>
    <dbReference type="NCBI Taxonomy" id="45670"/>
    <lineage>
        <taxon>Bacteria</taxon>
        <taxon>Bacillati</taxon>
        <taxon>Bacillota</taxon>
        <taxon>Bacilli</taxon>
        <taxon>Bacillales</taxon>
        <taxon>Staphylococcaceae</taxon>
        <taxon>Salinicoccus</taxon>
    </lineage>
</organism>
<evidence type="ECO:0000256" key="2">
    <source>
        <dbReference type="ARBA" id="ARBA00022679"/>
    </source>
</evidence>
<dbReference type="Pfam" id="PF00294">
    <property type="entry name" value="PfkB"/>
    <property type="match status" value="1"/>
</dbReference>
<comment type="caution">
    <text evidence="10">The sequence shown here is derived from an EMBL/GenBank/DDBJ whole genome shotgun (WGS) entry which is preliminary data.</text>
</comment>
<feature type="domain" description="Carbohydrate kinase PfkB" evidence="9">
    <location>
        <begin position="7"/>
        <end position="277"/>
    </location>
</feature>
<evidence type="ECO:0000256" key="3">
    <source>
        <dbReference type="ARBA" id="ARBA00022741"/>
    </source>
</evidence>
<dbReference type="AlphaFoldDB" id="A0A0C2HQJ8"/>
<dbReference type="Proteomes" id="UP000031546">
    <property type="component" value="Unassembled WGS sequence"/>
</dbReference>
<dbReference type="GO" id="GO:0008662">
    <property type="term" value="F:1-phosphofructokinase activity"/>
    <property type="evidence" value="ECO:0007669"/>
    <property type="project" value="UniProtKB-UniRule"/>
</dbReference>
<dbReference type="FunFam" id="3.40.1190.20:FF:000001">
    <property type="entry name" value="Phosphofructokinase"/>
    <property type="match status" value="1"/>
</dbReference>
<comment type="catalytic activity">
    <reaction evidence="7">
        <text>D-tagatofuranose 6-phosphate + ATP = D-tagatofuranose 1,6-bisphosphate + ADP + H(+)</text>
        <dbReference type="Rhea" id="RHEA:12420"/>
        <dbReference type="ChEBI" id="CHEBI:15378"/>
        <dbReference type="ChEBI" id="CHEBI:30616"/>
        <dbReference type="ChEBI" id="CHEBI:58694"/>
        <dbReference type="ChEBI" id="CHEBI:58695"/>
        <dbReference type="ChEBI" id="CHEBI:456216"/>
        <dbReference type="EC" id="2.7.1.144"/>
    </reaction>
</comment>
<comment type="similarity">
    <text evidence="1">Belongs to the carbohydrate kinase pfkB family.</text>
</comment>
<dbReference type="STRING" id="45670.SN16_00085"/>
<dbReference type="NCBIfam" id="TIGR03828">
    <property type="entry name" value="pfkB"/>
    <property type="match status" value="1"/>
</dbReference>
<dbReference type="GeneID" id="77843936"/>
<dbReference type="PROSITE" id="PS00584">
    <property type="entry name" value="PFKB_KINASES_2"/>
    <property type="match status" value="1"/>
</dbReference>
<dbReference type="EMBL" id="JXII01000001">
    <property type="protein sequence ID" value="KIH71801.1"/>
    <property type="molecule type" value="Genomic_DNA"/>
</dbReference>
<evidence type="ECO:0000256" key="6">
    <source>
        <dbReference type="ARBA" id="ARBA00047745"/>
    </source>
</evidence>
<dbReference type="NCBIfam" id="TIGR03168">
    <property type="entry name" value="1-PFK"/>
    <property type="match status" value="1"/>
</dbReference>
<dbReference type="InterPro" id="IPR017583">
    <property type="entry name" value="Tagatose/fructose_Pkinase"/>
</dbReference>